<dbReference type="EMBL" id="BGPR01135140">
    <property type="protein sequence ID" value="GBN55030.1"/>
    <property type="molecule type" value="Genomic_DNA"/>
</dbReference>
<comment type="caution">
    <text evidence="1">The sequence shown here is derived from an EMBL/GenBank/DDBJ whole genome shotgun (WGS) entry which is preliminary data.</text>
</comment>
<sequence length="182" mass="21039">MVLRLGPISDNWLYPCKRGLCQRMYIFQLQRFCTTGVARNTSVIIPAEFCFLRPRSKLEESKTTKKKFRCKLTKVRTTPRSKQMKSPAHSSAQQDLARLPKYLLPYKISPELVFGKLPSFRSVPSSLRSSLVVLSGWAASNGGPRRRCFFQGGWSFRSIGMRRQDWALTLCTLMRIKTRHFE</sequence>
<dbReference type="AlphaFoldDB" id="A0A4Y2PWS7"/>
<evidence type="ECO:0000313" key="2">
    <source>
        <dbReference type="Proteomes" id="UP000499080"/>
    </source>
</evidence>
<name>A0A4Y2PWS7_ARAVE</name>
<accession>A0A4Y2PWS7</accession>
<organism evidence="1 2">
    <name type="scientific">Araneus ventricosus</name>
    <name type="common">Orbweaver spider</name>
    <name type="synonym">Epeira ventricosa</name>
    <dbReference type="NCBI Taxonomy" id="182803"/>
    <lineage>
        <taxon>Eukaryota</taxon>
        <taxon>Metazoa</taxon>
        <taxon>Ecdysozoa</taxon>
        <taxon>Arthropoda</taxon>
        <taxon>Chelicerata</taxon>
        <taxon>Arachnida</taxon>
        <taxon>Araneae</taxon>
        <taxon>Araneomorphae</taxon>
        <taxon>Entelegynae</taxon>
        <taxon>Araneoidea</taxon>
        <taxon>Araneidae</taxon>
        <taxon>Araneus</taxon>
    </lineage>
</organism>
<keyword evidence="2" id="KW-1185">Reference proteome</keyword>
<gene>
    <name evidence="1" type="ORF">AVEN_131715_1</name>
</gene>
<reference evidence="1 2" key="1">
    <citation type="journal article" date="2019" name="Sci. Rep.">
        <title>Orb-weaving spider Araneus ventricosus genome elucidates the spidroin gene catalogue.</title>
        <authorList>
            <person name="Kono N."/>
            <person name="Nakamura H."/>
            <person name="Ohtoshi R."/>
            <person name="Moran D.A.P."/>
            <person name="Shinohara A."/>
            <person name="Yoshida Y."/>
            <person name="Fujiwara M."/>
            <person name="Mori M."/>
            <person name="Tomita M."/>
            <person name="Arakawa K."/>
        </authorList>
    </citation>
    <scope>NUCLEOTIDE SEQUENCE [LARGE SCALE GENOMIC DNA]</scope>
</reference>
<dbReference type="Proteomes" id="UP000499080">
    <property type="component" value="Unassembled WGS sequence"/>
</dbReference>
<evidence type="ECO:0000313" key="1">
    <source>
        <dbReference type="EMBL" id="GBN55030.1"/>
    </source>
</evidence>
<proteinExistence type="predicted"/>
<protein>
    <submittedName>
        <fullName evidence="1">Uncharacterized protein</fullName>
    </submittedName>
</protein>